<dbReference type="SUPFAM" id="SSF51735">
    <property type="entry name" value="NAD(P)-binding Rossmann-fold domains"/>
    <property type="match status" value="1"/>
</dbReference>
<keyword evidence="4" id="KW-0963">Cytoplasm</keyword>
<dbReference type="InterPro" id="IPR029036">
    <property type="entry name" value="P5CR_dimer"/>
</dbReference>
<dbReference type="HAMAP" id="MF_01925">
    <property type="entry name" value="P5C_reductase"/>
    <property type="match status" value="1"/>
</dbReference>
<dbReference type="GO" id="GO:0005737">
    <property type="term" value="C:cytoplasm"/>
    <property type="evidence" value="ECO:0007669"/>
    <property type="project" value="UniProtKB-SubCell"/>
</dbReference>
<dbReference type="eggNOG" id="COG0345">
    <property type="taxonomic scope" value="Bacteria"/>
</dbReference>
<gene>
    <name evidence="4" type="primary">proC</name>
    <name evidence="9" type="ORF">GZ78_12160</name>
</gene>
<evidence type="ECO:0000256" key="4">
    <source>
        <dbReference type="HAMAP-Rule" id="MF_01925"/>
    </source>
</evidence>
<evidence type="ECO:0000313" key="9">
    <source>
        <dbReference type="EMBL" id="KEQ18272.1"/>
    </source>
</evidence>
<dbReference type="EC" id="1.5.1.2" evidence="4 5"/>
<dbReference type="FunFam" id="1.10.3730.10:FF:000001">
    <property type="entry name" value="Pyrroline-5-carboxylate reductase"/>
    <property type="match status" value="1"/>
</dbReference>
<dbReference type="NCBIfam" id="TIGR00112">
    <property type="entry name" value="proC"/>
    <property type="match status" value="1"/>
</dbReference>
<dbReference type="InterPro" id="IPR028939">
    <property type="entry name" value="P5C_Rdtase_cat_N"/>
</dbReference>
<reference evidence="9 10" key="1">
    <citation type="submission" date="2014-06" db="EMBL/GenBank/DDBJ databases">
        <title>Whole Genome Sequences of Three Symbiotic Endozoicomonas Bacteria.</title>
        <authorList>
            <person name="Neave M.J."/>
            <person name="Apprill A."/>
            <person name="Voolstra C.R."/>
        </authorList>
    </citation>
    <scope>NUCLEOTIDE SEQUENCE [LARGE SCALE GENOMIC DNA]</scope>
    <source>
        <strain evidence="9 10">DSM 25634</strain>
    </source>
</reference>
<keyword evidence="10" id="KW-1185">Reference proteome</keyword>
<dbReference type="SUPFAM" id="SSF48179">
    <property type="entry name" value="6-phosphogluconate dehydrogenase C-terminal domain-like"/>
    <property type="match status" value="1"/>
</dbReference>
<keyword evidence="4" id="KW-0641">Proline biosynthesis</keyword>
<dbReference type="InterPro" id="IPR008927">
    <property type="entry name" value="6-PGluconate_DH-like_C_sf"/>
</dbReference>
<dbReference type="RefSeq" id="WP_034835426.1">
    <property type="nucleotide sequence ID" value="NZ_JOKH01000002.1"/>
</dbReference>
<comment type="pathway">
    <text evidence="4">Amino-acid biosynthesis; L-proline biosynthesis; L-proline from L-glutamate 5-semialdehyde: step 1/1.</text>
</comment>
<keyword evidence="4" id="KW-0028">Amino-acid biosynthesis</keyword>
<organism evidence="9 10">
    <name type="scientific">Endozoicomonas numazuensis</name>
    <dbReference type="NCBI Taxonomy" id="1137799"/>
    <lineage>
        <taxon>Bacteria</taxon>
        <taxon>Pseudomonadati</taxon>
        <taxon>Pseudomonadota</taxon>
        <taxon>Gammaproteobacteria</taxon>
        <taxon>Oceanospirillales</taxon>
        <taxon>Endozoicomonadaceae</taxon>
        <taxon>Endozoicomonas</taxon>
    </lineage>
</organism>
<dbReference type="GO" id="GO:0004735">
    <property type="term" value="F:pyrroline-5-carboxylate reductase activity"/>
    <property type="evidence" value="ECO:0007669"/>
    <property type="project" value="UniProtKB-UniRule"/>
</dbReference>
<keyword evidence="3 4" id="KW-0560">Oxidoreductase</keyword>
<evidence type="ECO:0000256" key="5">
    <source>
        <dbReference type="NCBIfam" id="TIGR00112"/>
    </source>
</evidence>
<comment type="similarity">
    <text evidence="1 4">Belongs to the pyrroline-5-carboxylate reductase family.</text>
</comment>
<dbReference type="AlphaFoldDB" id="A0A081NIJ9"/>
<feature type="binding site" evidence="6">
    <location>
        <begin position="9"/>
        <end position="14"/>
    </location>
    <ligand>
        <name>NADP(+)</name>
        <dbReference type="ChEBI" id="CHEBI:58349"/>
    </ligand>
</feature>
<dbReference type="Pfam" id="PF03807">
    <property type="entry name" value="F420_oxidored"/>
    <property type="match status" value="1"/>
</dbReference>
<comment type="catalytic activity">
    <reaction evidence="4">
        <text>L-proline + NAD(+) = (S)-1-pyrroline-5-carboxylate + NADH + 2 H(+)</text>
        <dbReference type="Rhea" id="RHEA:14105"/>
        <dbReference type="ChEBI" id="CHEBI:15378"/>
        <dbReference type="ChEBI" id="CHEBI:17388"/>
        <dbReference type="ChEBI" id="CHEBI:57540"/>
        <dbReference type="ChEBI" id="CHEBI:57945"/>
        <dbReference type="ChEBI" id="CHEBI:60039"/>
        <dbReference type="EC" id="1.5.1.2"/>
    </reaction>
</comment>
<feature type="domain" description="Pyrroline-5-carboxylate reductase catalytic N-terminal" evidence="7">
    <location>
        <begin position="5"/>
        <end position="100"/>
    </location>
</feature>
<name>A0A081NIJ9_9GAMM</name>
<dbReference type="UniPathway" id="UPA00098">
    <property type="reaction ID" value="UER00361"/>
</dbReference>
<dbReference type="PANTHER" id="PTHR11645:SF0">
    <property type="entry name" value="PYRROLINE-5-CARBOXYLATE REDUCTASE 3"/>
    <property type="match status" value="1"/>
</dbReference>
<dbReference type="OrthoDB" id="9805754at2"/>
<evidence type="ECO:0000256" key="2">
    <source>
        <dbReference type="ARBA" id="ARBA00022857"/>
    </source>
</evidence>
<feature type="binding site" evidence="6">
    <location>
        <begin position="70"/>
        <end position="73"/>
    </location>
    <ligand>
        <name>NADP(+)</name>
        <dbReference type="ChEBI" id="CHEBI:58349"/>
    </ligand>
</feature>
<evidence type="ECO:0000256" key="6">
    <source>
        <dbReference type="PIRSR" id="PIRSR000193-1"/>
    </source>
</evidence>
<accession>A0A081NIJ9</accession>
<feature type="domain" description="Pyrroline-5-carboxylate reductase dimerisation" evidence="8">
    <location>
        <begin position="164"/>
        <end position="268"/>
    </location>
</feature>
<dbReference type="EMBL" id="JOKH01000002">
    <property type="protein sequence ID" value="KEQ18272.1"/>
    <property type="molecule type" value="Genomic_DNA"/>
</dbReference>
<evidence type="ECO:0000256" key="1">
    <source>
        <dbReference type="ARBA" id="ARBA00005525"/>
    </source>
</evidence>
<comment type="catalytic activity">
    <reaction evidence="4">
        <text>L-proline + NADP(+) = (S)-1-pyrroline-5-carboxylate + NADPH + 2 H(+)</text>
        <dbReference type="Rhea" id="RHEA:14109"/>
        <dbReference type="ChEBI" id="CHEBI:15378"/>
        <dbReference type="ChEBI" id="CHEBI:17388"/>
        <dbReference type="ChEBI" id="CHEBI:57783"/>
        <dbReference type="ChEBI" id="CHEBI:58349"/>
        <dbReference type="ChEBI" id="CHEBI:60039"/>
        <dbReference type="EC" id="1.5.1.2"/>
    </reaction>
</comment>
<comment type="function">
    <text evidence="4">Catalyzes the reduction of 1-pyrroline-5-carboxylate (PCA) to L-proline.</text>
</comment>
<comment type="subcellular location">
    <subcellularLocation>
        <location evidence="4">Cytoplasm</location>
    </subcellularLocation>
</comment>
<dbReference type="GO" id="GO:0055129">
    <property type="term" value="P:L-proline biosynthetic process"/>
    <property type="evidence" value="ECO:0007669"/>
    <property type="project" value="UniProtKB-UniRule"/>
</dbReference>
<evidence type="ECO:0000259" key="7">
    <source>
        <dbReference type="Pfam" id="PF03807"/>
    </source>
</evidence>
<evidence type="ECO:0000313" key="10">
    <source>
        <dbReference type="Proteomes" id="UP000028073"/>
    </source>
</evidence>
<dbReference type="Pfam" id="PF14748">
    <property type="entry name" value="P5CR_dimer"/>
    <property type="match status" value="1"/>
</dbReference>
<dbReference type="InterPro" id="IPR000304">
    <property type="entry name" value="Pyrroline-COOH_reductase"/>
</dbReference>
<dbReference type="PANTHER" id="PTHR11645">
    <property type="entry name" value="PYRROLINE-5-CARBOXYLATE REDUCTASE"/>
    <property type="match status" value="1"/>
</dbReference>
<proteinExistence type="inferred from homology"/>
<evidence type="ECO:0000259" key="8">
    <source>
        <dbReference type="Pfam" id="PF14748"/>
    </source>
</evidence>
<dbReference type="Proteomes" id="UP000028073">
    <property type="component" value="Unassembled WGS sequence"/>
</dbReference>
<dbReference type="STRING" id="1137799.GZ78_12160"/>
<keyword evidence="2 4" id="KW-0521">NADP</keyword>
<comment type="caution">
    <text evidence="9">The sequence shown here is derived from an EMBL/GenBank/DDBJ whole genome shotgun (WGS) entry which is preliminary data.</text>
</comment>
<protein>
    <recommendedName>
        <fullName evidence="4 5">Pyrroline-5-carboxylate reductase</fullName>
        <shortName evidence="4">P5C reductase</shortName>
        <shortName evidence="4">P5CR</shortName>
        <ecNumber evidence="4 5">1.5.1.2</ecNumber>
    </recommendedName>
    <alternativeName>
        <fullName evidence="4">PCA reductase</fullName>
    </alternativeName>
</protein>
<dbReference type="PIRSF" id="PIRSF000193">
    <property type="entry name" value="Pyrrol-5-carb_rd"/>
    <property type="match status" value="1"/>
</dbReference>
<evidence type="ECO:0000256" key="3">
    <source>
        <dbReference type="ARBA" id="ARBA00023002"/>
    </source>
</evidence>
<dbReference type="Gene3D" id="1.10.3730.10">
    <property type="entry name" value="ProC C-terminal domain-like"/>
    <property type="match status" value="1"/>
</dbReference>
<dbReference type="Gene3D" id="3.40.50.720">
    <property type="entry name" value="NAD(P)-binding Rossmann-like Domain"/>
    <property type="match status" value="1"/>
</dbReference>
<sequence>MTDKTIAFIGAGNMATSIMGGLIEHGWPKDRIFASCRTEESARKRSDELGIHTSTSNLKAAAKAAIVVLAVKPQMMRSVLTELAPALQKQKPFIISVAAGIRLKSLDDWSGGGLPIVRSMPNTPSLLHCGATGLFANTRVNDALKATANEIFEPIGILQWLEREEQVDTITALSGSGPAYFFLFMEAMTEAGVKLGLDHETAERFSLQTALGAANMAVQSDVDAAELRRRVTSPGGTTEQALKTFRQEGFEEVVYKAVKAAKDRGAELAEQLAD</sequence>
<feature type="binding site" evidence="6">
    <location>
        <position position="57"/>
    </location>
    <ligand>
        <name>NADPH</name>
        <dbReference type="ChEBI" id="CHEBI:57783"/>
    </ligand>
</feature>
<dbReference type="InterPro" id="IPR036291">
    <property type="entry name" value="NAD(P)-bd_dom_sf"/>
</dbReference>